<reference evidence="4" key="3">
    <citation type="submission" date="2025-04" db="UniProtKB">
        <authorList>
            <consortium name="RefSeq"/>
        </authorList>
    </citation>
    <scope>IDENTIFICATION</scope>
    <source>
        <strain evidence="4">CBS 304.34</strain>
    </source>
</reference>
<dbReference type="Proteomes" id="UP000504636">
    <property type="component" value="Unplaced"/>
</dbReference>
<accession>A0A6A6YT55</accession>
<evidence type="ECO:0000313" key="4">
    <source>
        <dbReference type="RefSeq" id="XP_033578178.1"/>
    </source>
</evidence>
<evidence type="ECO:0000313" key="2">
    <source>
        <dbReference type="EMBL" id="KAF2811214.1"/>
    </source>
</evidence>
<dbReference type="OrthoDB" id="10474568at2759"/>
<dbReference type="AlphaFoldDB" id="A0A6A6YT55"/>
<keyword evidence="3" id="KW-1185">Reference proteome</keyword>
<feature type="coiled-coil region" evidence="1">
    <location>
        <begin position="154"/>
        <end position="209"/>
    </location>
</feature>
<evidence type="ECO:0000256" key="1">
    <source>
        <dbReference type="SAM" id="Coils"/>
    </source>
</evidence>
<dbReference type="GeneID" id="54468229"/>
<gene>
    <name evidence="2 4" type="ORF">BDZ99DRAFT_562283</name>
</gene>
<evidence type="ECO:0000313" key="3">
    <source>
        <dbReference type="Proteomes" id="UP000504636"/>
    </source>
</evidence>
<name>A0A6A6YT55_9PEZI</name>
<reference evidence="2 4" key="1">
    <citation type="journal article" date="2020" name="Stud. Mycol.">
        <title>101 Dothideomycetes genomes: a test case for predicting lifestyles and emergence of pathogens.</title>
        <authorList>
            <person name="Haridas S."/>
            <person name="Albert R."/>
            <person name="Binder M."/>
            <person name="Bloem J."/>
            <person name="Labutti K."/>
            <person name="Salamov A."/>
            <person name="Andreopoulos B."/>
            <person name="Baker S."/>
            <person name="Barry K."/>
            <person name="Bills G."/>
            <person name="Bluhm B."/>
            <person name="Cannon C."/>
            <person name="Castanera R."/>
            <person name="Culley D."/>
            <person name="Daum C."/>
            <person name="Ezra D."/>
            <person name="Gonzalez J."/>
            <person name="Henrissat B."/>
            <person name="Kuo A."/>
            <person name="Liang C."/>
            <person name="Lipzen A."/>
            <person name="Lutzoni F."/>
            <person name="Magnuson J."/>
            <person name="Mondo S."/>
            <person name="Nolan M."/>
            <person name="Ohm R."/>
            <person name="Pangilinan J."/>
            <person name="Park H.-J."/>
            <person name="Ramirez L."/>
            <person name="Alfaro M."/>
            <person name="Sun H."/>
            <person name="Tritt A."/>
            <person name="Yoshinaga Y."/>
            <person name="Zwiers L.-H."/>
            <person name="Turgeon B."/>
            <person name="Goodwin S."/>
            <person name="Spatafora J."/>
            <person name="Crous P."/>
            <person name="Grigoriev I."/>
        </authorList>
    </citation>
    <scope>NUCLEOTIDE SEQUENCE</scope>
    <source>
        <strain evidence="2 4">CBS 304.34</strain>
    </source>
</reference>
<organism evidence="2">
    <name type="scientific">Mytilinidion resinicola</name>
    <dbReference type="NCBI Taxonomy" id="574789"/>
    <lineage>
        <taxon>Eukaryota</taxon>
        <taxon>Fungi</taxon>
        <taxon>Dikarya</taxon>
        <taxon>Ascomycota</taxon>
        <taxon>Pezizomycotina</taxon>
        <taxon>Dothideomycetes</taxon>
        <taxon>Pleosporomycetidae</taxon>
        <taxon>Mytilinidiales</taxon>
        <taxon>Mytilinidiaceae</taxon>
        <taxon>Mytilinidion</taxon>
    </lineage>
</organism>
<protein>
    <submittedName>
        <fullName evidence="2 4">Uncharacterized protein</fullName>
    </submittedName>
</protein>
<sequence length="314" mass="36752">MSLDTKFAQNECLVCEGKHWQVTDVEHCSLIDAVIGASDARKRFEITTVLQDICQREKCEKAARRVEQAADKAVFETYRVQFELSFRHQLESKDQQMEGLRRQLADRNESKDRQMEKLRRQFADRDLQLADHHNGVQEVQNQLKDEVADLKTQLGDRDQIIQELQQKADEMEARYAESHYNHGMTMRAKRKLAEELEETSEKFKTMEKERVEVEAGKKWMFERWGELSNLRAEKRARTQPPVHKLRCFNCFKTMQGDCDGTPGCQNCLKANLPCTYRLCRPYDEKARFSHGKGCTKVGCTQFHDEKRDGYCIVE</sequence>
<reference evidence="4" key="2">
    <citation type="submission" date="2020-04" db="EMBL/GenBank/DDBJ databases">
        <authorList>
            <consortium name="NCBI Genome Project"/>
        </authorList>
    </citation>
    <scope>NUCLEOTIDE SEQUENCE</scope>
    <source>
        <strain evidence="4">CBS 304.34</strain>
    </source>
</reference>
<keyword evidence="1" id="KW-0175">Coiled coil</keyword>
<dbReference type="RefSeq" id="XP_033578178.1">
    <property type="nucleotide sequence ID" value="XM_033727336.1"/>
</dbReference>
<feature type="coiled-coil region" evidence="1">
    <location>
        <begin position="90"/>
        <end position="121"/>
    </location>
</feature>
<proteinExistence type="predicted"/>
<dbReference type="EMBL" id="MU003699">
    <property type="protein sequence ID" value="KAF2811214.1"/>
    <property type="molecule type" value="Genomic_DNA"/>
</dbReference>